<gene>
    <name evidence="2" type="ORF">SAMN05660420_02459</name>
</gene>
<sequence length="417" mass="47402">MKNDVKEFFDNSEHRPPKFGVLQGVKVVFSAIEVAGPLGPHFMAEWGADVIWLENVNGGDTNRNYRPSEHEHRNDRSMSLDIFSEDGMAVFKKLVKEADVFLVGGKGPSFIRKGITDEFLWAINPKLVITRISGYGQEDADPNYIDRPCYDGIAQAMSGYMSQNGTPESPMPAYPYVGDLFTAMFSLSSTLAALIRARETGKGESVDIAMTEVLMRLSTYNMVDYLNDGRMYPRPGAKDPIQGATGIYKTKNGFLFTNILGRKQMKTLFNMIGCEELYGVGDFKEGFSFINLNWDKADYVESKVEAYFKTKTNEEHIEIFDSMKVAAAPVLSFKDVVEHPQYKARDMWVDWDTMTTEEKYKGVNVVPRFKVNPTKIWRSMPHIGYDNDVILEDLGYSEEQINELYHKGVIFRNDRDK</sequence>
<evidence type="ECO:0000313" key="3">
    <source>
        <dbReference type="Proteomes" id="UP000199409"/>
    </source>
</evidence>
<dbReference type="NCBIfam" id="NF002914">
    <property type="entry name" value="PRK03525.1"/>
    <property type="match status" value="1"/>
</dbReference>
<dbReference type="InterPro" id="IPR044855">
    <property type="entry name" value="CoA-Trfase_III_dom3_sf"/>
</dbReference>
<dbReference type="InterPro" id="IPR050509">
    <property type="entry name" value="CoA-transferase_III"/>
</dbReference>
<dbReference type="Gene3D" id="3.40.50.10540">
    <property type="entry name" value="Crotonobetainyl-coa:carnitine coa-transferase, domain 1"/>
    <property type="match status" value="1"/>
</dbReference>
<keyword evidence="3" id="KW-1185">Reference proteome</keyword>
<dbReference type="GO" id="GO:0016740">
    <property type="term" value="F:transferase activity"/>
    <property type="evidence" value="ECO:0007669"/>
    <property type="project" value="UniProtKB-KW"/>
</dbReference>
<protein>
    <submittedName>
        <fullName evidence="2">L-carnitine CoA-transferase</fullName>
    </submittedName>
</protein>
<dbReference type="PANTHER" id="PTHR48228:SF6">
    <property type="entry name" value="L-CARNITINE COA-TRANSFERASE"/>
    <property type="match status" value="1"/>
</dbReference>
<dbReference type="InterPro" id="IPR003673">
    <property type="entry name" value="CoA-Trfase_fam_III"/>
</dbReference>
<reference evidence="2 3" key="1">
    <citation type="submission" date="2016-10" db="EMBL/GenBank/DDBJ databases">
        <authorList>
            <person name="de Groot N.N."/>
        </authorList>
    </citation>
    <scope>NUCLEOTIDE SEQUENCE [LARGE SCALE GENOMIC DNA]</scope>
    <source>
        <strain evidence="2 3">DSM 7343</strain>
    </source>
</reference>
<dbReference type="AlphaFoldDB" id="A0A1H4C6G1"/>
<evidence type="ECO:0000313" key="2">
    <source>
        <dbReference type="EMBL" id="SEA56035.1"/>
    </source>
</evidence>
<dbReference type="InterPro" id="IPR023606">
    <property type="entry name" value="CoA-Trfase_III_dom_1_sf"/>
</dbReference>
<name>A0A1H4C6G1_9BACT</name>
<proteinExistence type="predicted"/>
<dbReference type="SUPFAM" id="SSF89796">
    <property type="entry name" value="CoA-transferase family III (CaiB/BaiF)"/>
    <property type="match status" value="1"/>
</dbReference>
<evidence type="ECO:0000256" key="1">
    <source>
        <dbReference type="ARBA" id="ARBA00022679"/>
    </source>
</evidence>
<keyword evidence="1 2" id="KW-0808">Transferase</keyword>
<dbReference type="OrthoDB" id="9781472at2"/>
<dbReference type="RefSeq" id="WP_092348923.1">
    <property type="nucleotide sequence ID" value="NZ_FNQN01000007.1"/>
</dbReference>
<accession>A0A1H4C6G1</accession>
<dbReference type="Gene3D" id="3.30.1540.10">
    <property type="entry name" value="formyl-coa transferase, domain 3"/>
    <property type="match status" value="1"/>
</dbReference>
<dbReference type="STRING" id="37625.SAMN05660420_02459"/>
<organism evidence="2 3">
    <name type="scientific">Desulfuromusa kysingii</name>
    <dbReference type="NCBI Taxonomy" id="37625"/>
    <lineage>
        <taxon>Bacteria</taxon>
        <taxon>Pseudomonadati</taxon>
        <taxon>Thermodesulfobacteriota</taxon>
        <taxon>Desulfuromonadia</taxon>
        <taxon>Desulfuromonadales</taxon>
        <taxon>Geopsychrobacteraceae</taxon>
        <taxon>Desulfuromusa</taxon>
    </lineage>
</organism>
<dbReference type="Proteomes" id="UP000199409">
    <property type="component" value="Unassembled WGS sequence"/>
</dbReference>
<dbReference type="Pfam" id="PF02515">
    <property type="entry name" value="CoA_transf_3"/>
    <property type="match status" value="1"/>
</dbReference>
<dbReference type="PANTHER" id="PTHR48228">
    <property type="entry name" value="SUCCINYL-COA--D-CITRAMALATE COA-TRANSFERASE"/>
    <property type="match status" value="1"/>
</dbReference>
<dbReference type="EMBL" id="FNQN01000007">
    <property type="protein sequence ID" value="SEA56035.1"/>
    <property type="molecule type" value="Genomic_DNA"/>
</dbReference>